<dbReference type="Gene3D" id="3.40.1360.10">
    <property type="match status" value="1"/>
</dbReference>
<keyword evidence="7" id="KW-0067">ATP-binding</keyword>
<dbReference type="InterPro" id="IPR027032">
    <property type="entry name" value="Twinkle-like"/>
</dbReference>
<dbReference type="PANTHER" id="PTHR12873:SF0">
    <property type="entry name" value="TWINKLE MTDNA HELICASE"/>
    <property type="match status" value="1"/>
</dbReference>
<dbReference type="OrthoDB" id="275278at2759"/>
<dbReference type="FunCoup" id="R7V4A8">
    <property type="interactions" value="976"/>
</dbReference>
<keyword evidence="4" id="KW-0999">Mitochondrion inner membrane</keyword>
<dbReference type="FunFam" id="3.40.50.300:FF:000845">
    <property type="entry name" value="Mitochondrial helicase twinkle"/>
    <property type="match status" value="1"/>
</dbReference>
<keyword evidence="13" id="KW-1135">Mitochondrion nucleoid</keyword>
<reference evidence="18 20" key="2">
    <citation type="journal article" date="2013" name="Nature">
        <title>Insights into bilaterian evolution from three spiralian genomes.</title>
        <authorList>
            <person name="Simakov O."/>
            <person name="Marletaz F."/>
            <person name="Cho S.J."/>
            <person name="Edsinger-Gonzales E."/>
            <person name="Havlak P."/>
            <person name="Hellsten U."/>
            <person name="Kuo D.H."/>
            <person name="Larsson T."/>
            <person name="Lv J."/>
            <person name="Arendt D."/>
            <person name="Savage R."/>
            <person name="Osoegawa K."/>
            <person name="de Jong P."/>
            <person name="Grimwood J."/>
            <person name="Chapman J.A."/>
            <person name="Shapiro H."/>
            <person name="Aerts A."/>
            <person name="Otillar R.P."/>
            <person name="Terry A.Y."/>
            <person name="Boore J.L."/>
            <person name="Grigoriev I.V."/>
            <person name="Lindberg D.R."/>
            <person name="Seaver E.C."/>
            <person name="Weisblat D.A."/>
            <person name="Putnam N.H."/>
            <person name="Rokhsar D.S."/>
        </authorList>
    </citation>
    <scope>NUCLEOTIDE SEQUENCE</scope>
    <source>
        <strain evidence="18 20">I ESC-2004</strain>
    </source>
</reference>
<dbReference type="GO" id="GO:0042645">
    <property type="term" value="C:mitochondrial nucleoid"/>
    <property type="evidence" value="ECO:0007669"/>
    <property type="project" value="UniProtKB-SubCell"/>
</dbReference>
<evidence type="ECO:0000256" key="2">
    <source>
        <dbReference type="ARBA" id="ARBA00004637"/>
    </source>
</evidence>
<keyword evidence="11" id="KW-0472">Membrane</keyword>
<dbReference type="SUPFAM" id="SSF56731">
    <property type="entry name" value="DNA primase core"/>
    <property type="match status" value="1"/>
</dbReference>
<evidence type="ECO:0000256" key="15">
    <source>
        <dbReference type="ARBA" id="ARBA00048954"/>
    </source>
</evidence>
<evidence type="ECO:0000256" key="8">
    <source>
        <dbReference type="ARBA" id="ARBA00022946"/>
    </source>
</evidence>
<dbReference type="Proteomes" id="UP000014760">
    <property type="component" value="Unassembled WGS sequence"/>
</dbReference>
<dbReference type="GO" id="GO:0003697">
    <property type="term" value="F:single-stranded DNA binding"/>
    <property type="evidence" value="ECO:0007669"/>
    <property type="project" value="InterPro"/>
</dbReference>
<evidence type="ECO:0000256" key="11">
    <source>
        <dbReference type="ARBA" id="ARBA00023136"/>
    </source>
</evidence>
<evidence type="ECO:0000256" key="13">
    <source>
        <dbReference type="ARBA" id="ARBA00023271"/>
    </source>
</evidence>
<dbReference type="GO" id="GO:0008289">
    <property type="term" value="F:lipid binding"/>
    <property type="evidence" value="ECO:0007669"/>
    <property type="project" value="UniProtKB-KW"/>
</dbReference>
<evidence type="ECO:0000313" key="20">
    <source>
        <dbReference type="Proteomes" id="UP000014760"/>
    </source>
</evidence>
<dbReference type="CDD" id="cd01122">
    <property type="entry name" value="Twinkle_C"/>
    <property type="match status" value="1"/>
</dbReference>
<dbReference type="EnsemblMetazoa" id="CapteT220406">
    <property type="protein sequence ID" value="CapteP220406"/>
    <property type="gene ID" value="CapteG220406"/>
</dbReference>
<evidence type="ECO:0000313" key="19">
    <source>
        <dbReference type="EnsemblMetazoa" id="CapteP220406"/>
    </source>
</evidence>
<dbReference type="STRING" id="283909.R7V4A8"/>
<evidence type="ECO:0000256" key="4">
    <source>
        <dbReference type="ARBA" id="ARBA00022792"/>
    </source>
</evidence>
<accession>R7V4A8</accession>
<proteinExistence type="predicted"/>
<keyword evidence="3" id="KW-0547">Nucleotide-binding</keyword>
<evidence type="ECO:0000256" key="10">
    <source>
        <dbReference type="ARBA" id="ARBA00023128"/>
    </source>
</evidence>
<evidence type="ECO:0000256" key="16">
    <source>
        <dbReference type="ARBA" id="ARBA00075597"/>
    </source>
</evidence>
<dbReference type="GO" id="GO:0043139">
    <property type="term" value="F:5'-3' DNA helicase activity"/>
    <property type="evidence" value="ECO:0007669"/>
    <property type="project" value="UniProtKB-EC"/>
</dbReference>
<reference evidence="20" key="1">
    <citation type="submission" date="2012-12" db="EMBL/GenBank/DDBJ databases">
        <authorList>
            <person name="Hellsten U."/>
            <person name="Grimwood J."/>
            <person name="Chapman J.A."/>
            <person name="Shapiro H."/>
            <person name="Aerts A."/>
            <person name="Otillar R.P."/>
            <person name="Terry A.Y."/>
            <person name="Boore J.L."/>
            <person name="Simakov O."/>
            <person name="Marletaz F."/>
            <person name="Cho S.-J."/>
            <person name="Edsinger-Gonzales E."/>
            <person name="Havlak P."/>
            <person name="Kuo D.-H."/>
            <person name="Larsson T."/>
            <person name="Lv J."/>
            <person name="Arendt D."/>
            <person name="Savage R."/>
            <person name="Osoegawa K."/>
            <person name="de Jong P."/>
            <person name="Lindberg D.R."/>
            <person name="Seaver E.C."/>
            <person name="Weisblat D.A."/>
            <person name="Putnam N.H."/>
            <person name="Grigoriev I.V."/>
            <person name="Rokhsar D.S."/>
        </authorList>
    </citation>
    <scope>NUCLEOTIDE SEQUENCE</scope>
    <source>
        <strain evidence="20">I ESC-2004</strain>
    </source>
</reference>
<keyword evidence="8" id="KW-0809">Transit peptide</keyword>
<evidence type="ECO:0000256" key="5">
    <source>
        <dbReference type="ARBA" id="ARBA00022801"/>
    </source>
</evidence>
<dbReference type="EMBL" id="KB295062">
    <property type="protein sequence ID" value="ELU13663.1"/>
    <property type="molecule type" value="Genomic_DNA"/>
</dbReference>
<dbReference type="OMA" id="ANTMFGL"/>
<evidence type="ECO:0000256" key="1">
    <source>
        <dbReference type="ARBA" id="ARBA00004436"/>
    </source>
</evidence>
<dbReference type="CDD" id="cd01029">
    <property type="entry name" value="TOPRIM_primases"/>
    <property type="match status" value="1"/>
</dbReference>
<evidence type="ECO:0000313" key="18">
    <source>
        <dbReference type="EMBL" id="ELU13663.1"/>
    </source>
</evidence>
<comment type="subcellular location">
    <subcellularLocation>
        <location evidence="2">Mitochondrion inner membrane</location>
        <topology evidence="2">Peripheral membrane protein</topology>
    </subcellularLocation>
    <subcellularLocation>
        <location evidence="1">Mitochondrion matrix</location>
        <location evidence="1">Mitochondrion nucleoid</location>
    </subcellularLocation>
</comment>
<dbReference type="EC" id="5.6.2.3" evidence="14"/>
<keyword evidence="9" id="KW-0446">Lipid-binding</keyword>
<keyword evidence="6" id="KW-0347">Helicase</keyword>
<comment type="catalytic activity">
    <reaction evidence="15">
        <text>ATP + H2O = ADP + phosphate + H(+)</text>
        <dbReference type="Rhea" id="RHEA:13065"/>
        <dbReference type="ChEBI" id="CHEBI:15377"/>
        <dbReference type="ChEBI" id="CHEBI:15378"/>
        <dbReference type="ChEBI" id="CHEBI:30616"/>
        <dbReference type="ChEBI" id="CHEBI:43474"/>
        <dbReference type="ChEBI" id="CHEBI:456216"/>
        <dbReference type="EC" id="5.6.2.3"/>
    </reaction>
</comment>
<organism evidence="18">
    <name type="scientific">Capitella teleta</name>
    <name type="common">Polychaete worm</name>
    <dbReference type="NCBI Taxonomy" id="283909"/>
    <lineage>
        <taxon>Eukaryota</taxon>
        <taxon>Metazoa</taxon>
        <taxon>Spiralia</taxon>
        <taxon>Lophotrochozoa</taxon>
        <taxon>Annelida</taxon>
        <taxon>Polychaeta</taxon>
        <taxon>Sedentaria</taxon>
        <taxon>Scolecida</taxon>
        <taxon>Capitellidae</taxon>
        <taxon>Capitella</taxon>
    </lineage>
</organism>
<dbReference type="InterPro" id="IPR027417">
    <property type="entry name" value="P-loop_NTPase"/>
</dbReference>
<dbReference type="HOGENOM" id="CLU_012336_1_0_1"/>
<name>R7V4A8_CAPTE</name>
<keyword evidence="10" id="KW-0496">Mitochondrion</keyword>
<dbReference type="PANTHER" id="PTHR12873">
    <property type="entry name" value="T7-LIKE MITOCHONDRIAL DNA HELICASE"/>
    <property type="match status" value="1"/>
</dbReference>
<evidence type="ECO:0000259" key="17">
    <source>
        <dbReference type="PROSITE" id="PS51199"/>
    </source>
</evidence>
<keyword evidence="5" id="KW-0378">Hydrolase</keyword>
<evidence type="ECO:0000256" key="3">
    <source>
        <dbReference type="ARBA" id="ARBA00022741"/>
    </source>
</evidence>
<dbReference type="GO" id="GO:0006264">
    <property type="term" value="P:mitochondrial DNA replication"/>
    <property type="evidence" value="ECO:0007669"/>
    <property type="project" value="TreeGrafter"/>
</dbReference>
<feature type="domain" description="SF4 helicase" evidence="17">
    <location>
        <begin position="468"/>
        <end position="722"/>
    </location>
</feature>
<dbReference type="Pfam" id="PF13481">
    <property type="entry name" value="AAA_25"/>
    <property type="match status" value="1"/>
</dbReference>
<protein>
    <recommendedName>
        <fullName evidence="14">DNA 5'-3' helicase</fullName>
        <ecNumber evidence="14">5.6.2.3</ecNumber>
    </recommendedName>
    <alternativeName>
        <fullName evidence="16">Twinkle protein, mitochondrial</fullName>
    </alternativeName>
</protein>
<gene>
    <name evidence="18" type="ORF">CAPTEDRAFT_220406</name>
</gene>
<dbReference type="GO" id="GO:0016787">
    <property type="term" value="F:hydrolase activity"/>
    <property type="evidence" value="ECO:0007669"/>
    <property type="project" value="UniProtKB-KW"/>
</dbReference>
<dbReference type="EMBL" id="AMQN01000728">
    <property type="status" value="NOT_ANNOTATED_CDS"/>
    <property type="molecule type" value="Genomic_DNA"/>
</dbReference>
<evidence type="ECO:0000256" key="9">
    <source>
        <dbReference type="ARBA" id="ARBA00023121"/>
    </source>
</evidence>
<keyword evidence="12" id="KW-0413">Isomerase</keyword>
<dbReference type="InterPro" id="IPR007694">
    <property type="entry name" value="DNA_helicase_DnaB-like_C"/>
</dbReference>
<dbReference type="PROSITE" id="PS51199">
    <property type="entry name" value="SF4_HELICASE"/>
    <property type="match status" value="1"/>
</dbReference>
<keyword evidence="20" id="KW-1185">Reference proteome</keyword>
<dbReference type="Gene3D" id="3.40.50.300">
    <property type="entry name" value="P-loop containing nucleotide triphosphate hydrolases"/>
    <property type="match status" value="1"/>
</dbReference>
<sequence length="730" mass="82202">MYLAESVRVDEGACIAPSIRLAHGSIHIYLNYAKLIESDGKAINMVEGLILWKTTLARAPRFETMATMKCSPLWRAMASSMISTSSSKHRGLSTSITKCASWSQNKHNRLLIKTQLRSMTSNSSGNAEEYEPVNAKVIKAYLQQSSLQFKEGHTCVVTTCPRLNHTKLRLNNVNKMYINSVTGYFTCLKCHKSGTWDHFKTNANNLISLMVKRKRIPGECLSMIEETEDIELSKTAAIFNDAGPIKNLTDEDAYDLKHRLGIHNLSMETLNTFRIRVINSDQGYSLLVPLYDLRDAIVGMKIHTVTKFTVQEMQRNRVVSKIIPKLEFGSLFGWHLMKPKHKSVVLTASEWDAMAIYQVTGVPALALPRGSAFLSQKVLPALEQFSSITLWLDSDVKSWEAAKILSKKLNESRCSLVKPAENQPSPLTALKEGYNISSILKAARPIKHQSITSFRSLRQEVFSTLSESDVVAGVKWKRYPHLNKLLKGHRRGELTVFTGPTGSGKTTFISDYSLDLAMQGVNTLWGSFEINNVKLMKTMLTQFAQMNLVKNIDLFDETADAFESLPLFFMTFHGQEDTKKVIETMSHAVYIHDIQHVIVDNLQFMMGSSSFHRSSTDRFLIQDEIISAFRRFATHMNCHVTLVIHPRKEKDSEDLSMSSIFGSAKATQEADNVLILQDKRLVSPRGKKYIQVAKNRFDGELGVMLLKYDKDSLSFSGISKPVTTSQEADQ</sequence>
<dbReference type="AlphaFoldDB" id="R7V4A8"/>
<dbReference type="GO" id="GO:0005743">
    <property type="term" value="C:mitochondrial inner membrane"/>
    <property type="evidence" value="ECO:0007669"/>
    <property type="project" value="UniProtKB-SubCell"/>
</dbReference>
<evidence type="ECO:0000256" key="12">
    <source>
        <dbReference type="ARBA" id="ARBA00023235"/>
    </source>
</evidence>
<dbReference type="SUPFAM" id="SSF52540">
    <property type="entry name" value="P-loop containing nucleoside triphosphate hydrolases"/>
    <property type="match status" value="1"/>
</dbReference>
<dbReference type="GO" id="GO:0005524">
    <property type="term" value="F:ATP binding"/>
    <property type="evidence" value="ECO:0007669"/>
    <property type="project" value="UniProtKB-KW"/>
</dbReference>
<dbReference type="InterPro" id="IPR034154">
    <property type="entry name" value="TOPRIM_DnaG/twinkle"/>
</dbReference>
<reference evidence="19" key="3">
    <citation type="submission" date="2015-06" db="UniProtKB">
        <authorList>
            <consortium name="EnsemblMetazoa"/>
        </authorList>
    </citation>
    <scope>IDENTIFICATION</scope>
</reference>
<evidence type="ECO:0000256" key="7">
    <source>
        <dbReference type="ARBA" id="ARBA00022840"/>
    </source>
</evidence>
<evidence type="ECO:0000256" key="14">
    <source>
        <dbReference type="ARBA" id="ARBA00044969"/>
    </source>
</evidence>
<evidence type="ECO:0000256" key="6">
    <source>
        <dbReference type="ARBA" id="ARBA00022806"/>
    </source>
</evidence>